<evidence type="ECO:0000313" key="1">
    <source>
        <dbReference type="EMBL" id="CAG5083853.1"/>
    </source>
</evidence>
<dbReference type="GO" id="GO:0042148">
    <property type="term" value="P:DNA strand invasion"/>
    <property type="evidence" value="ECO:0007669"/>
    <property type="project" value="TreeGrafter"/>
</dbReference>
<dbReference type="Proteomes" id="UP000786811">
    <property type="component" value="Unassembled WGS sequence"/>
</dbReference>
<sequence length="304" mass="35063">MLGLWAKNLVKFWAQTVPSLPPVWIKNLDQVSWSRIVQIFTKCFSKMAQRLKIETGLEFFGRIQPRPTLQNLDADLFPDGVSNNDTIEIRGNSSNWNSLLLTQLVAKCILPVEHEGQKIGGINVRVLLLNTNQSFLVSRLEKTIESILSKNENLDSRKIDSITKRSLNNLIVINCYSSFQYLLTLKSLGIIISSEKIDLVAIDSINAYYWEDRKNGGRWTMSSYVKNILMSVQKHTHHWNNFFIYSQINNFHNKSNHLNACVDKAEEKIHHIVNVDYCNKTNKYICSIESRGNNFRIDYPIVLN</sequence>
<dbReference type="EMBL" id="CAJNRD030001118">
    <property type="protein sequence ID" value="CAG5083853.1"/>
    <property type="molecule type" value="Genomic_DNA"/>
</dbReference>
<dbReference type="Gene3D" id="3.40.50.300">
    <property type="entry name" value="P-loop containing nucleotide triphosphate hydrolases"/>
    <property type="match status" value="1"/>
</dbReference>
<organism evidence="1 2">
    <name type="scientific">Cotesia congregata</name>
    <name type="common">Parasitoid wasp</name>
    <name type="synonym">Apanteles congregatus</name>
    <dbReference type="NCBI Taxonomy" id="51543"/>
    <lineage>
        <taxon>Eukaryota</taxon>
        <taxon>Metazoa</taxon>
        <taxon>Ecdysozoa</taxon>
        <taxon>Arthropoda</taxon>
        <taxon>Hexapoda</taxon>
        <taxon>Insecta</taxon>
        <taxon>Pterygota</taxon>
        <taxon>Neoptera</taxon>
        <taxon>Endopterygota</taxon>
        <taxon>Hymenoptera</taxon>
        <taxon>Apocrita</taxon>
        <taxon>Ichneumonoidea</taxon>
        <taxon>Braconidae</taxon>
        <taxon>Microgastrinae</taxon>
        <taxon>Cotesia</taxon>
    </lineage>
</organism>
<dbReference type="PANTHER" id="PTHR46644:SF2">
    <property type="entry name" value="DNA REPAIR PROTEIN XRCC2"/>
    <property type="match status" value="1"/>
</dbReference>
<accession>A0A8J2HAC2</accession>
<gene>
    <name evidence="1" type="ORF">HICCMSTLAB_LOCUS3949</name>
</gene>
<evidence type="ECO:0000313" key="2">
    <source>
        <dbReference type="Proteomes" id="UP000786811"/>
    </source>
</evidence>
<dbReference type="InterPro" id="IPR030547">
    <property type="entry name" value="XRCC2"/>
</dbReference>
<dbReference type="AlphaFoldDB" id="A0A8J2HAC2"/>
<dbReference type="GO" id="GO:0005657">
    <property type="term" value="C:replication fork"/>
    <property type="evidence" value="ECO:0007669"/>
    <property type="project" value="InterPro"/>
</dbReference>
<comment type="caution">
    <text evidence="1">The sequence shown here is derived from an EMBL/GenBank/DDBJ whole genome shotgun (WGS) entry which is preliminary data.</text>
</comment>
<dbReference type="OrthoDB" id="420422at2759"/>
<dbReference type="GO" id="GO:0005813">
    <property type="term" value="C:centrosome"/>
    <property type="evidence" value="ECO:0007669"/>
    <property type="project" value="TreeGrafter"/>
</dbReference>
<reference evidence="1" key="1">
    <citation type="submission" date="2021-04" db="EMBL/GenBank/DDBJ databases">
        <authorList>
            <person name="Chebbi M.A.C M."/>
        </authorList>
    </citation>
    <scope>NUCLEOTIDE SEQUENCE</scope>
</reference>
<dbReference type="GO" id="GO:0000724">
    <property type="term" value="P:double-strand break repair via homologous recombination"/>
    <property type="evidence" value="ECO:0007669"/>
    <property type="project" value="InterPro"/>
</dbReference>
<dbReference type="SUPFAM" id="SSF52540">
    <property type="entry name" value="P-loop containing nucleoside triphosphate hydrolases"/>
    <property type="match status" value="1"/>
</dbReference>
<dbReference type="GO" id="GO:0033063">
    <property type="term" value="C:Rad51B-Rad51C-Rad51D-XRCC2 complex"/>
    <property type="evidence" value="ECO:0007669"/>
    <property type="project" value="InterPro"/>
</dbReference>
<proteinExistence type="predicted"/>
<keyword evidence="2" id="KW-1185">Reference proteome</keyword>
<dbReference type="GO" id="GO:0000400">
    <property type="term" value="F:four-way junction DNA binding"/>
    <property type="evidence" value="ECO:0007669"/>
    <property type="project" value="TreeGrafter"/>
</dbReference>
<dbReference type="InterPro" id="IPR027417">
    <property type="entry name" value="P-loop_NTPase"/>
</dbReference>
<name>A0A8J2HAC2_COTCN</name>
<protein>
    <submittedName>
        <fullName evidence="1">Similar to XRCC2: DNA repair protein XRCC2 (Homo sapiens)</fullName>
    </submittedName>
</protein>
<dbReference type="PANTHER" id="PTHR46644">
    <property type="entry name" value="DNA REPAIR PROTEIN XRCC2"/>
    <property type="match status" value="1"/>
</dbReference>